<dbReference type="PANTHER" id="PTHR11076:SF33">
    <property type="entry name" value="DNA POLYMERASE KAPPA"/>
    <property type="match status" value="1"/>
</dbReference>
<evidence type="ECO:0000256" key="2">
    <source>
        <dbReference type="ARBA" id="ARBA00004123"/>
    </source>
</evidence>
<sequence>MDESRKSGTNQLKPHNHPAQLTRMSLNDNKAGMQGLDKEKINKIIMDNTVGSRFYKNEQKREQQVNARIQKMKEKLNSFTSNQIMTAKQHAEEILSEVENQRDLSRTIIHIDMDAFYAAVEERDRPELKQKPMAVGGMDMLSTSNYVARKYGVRAAMPGFIAKKLCPNLIIVPTNFDKYREVSKETQEIFSEYDENFCGMSLDEAFLDITDHLQKRLIYDQQKKWLSIKFYKHGLFASAGIAPNTMLAKIGSDLNKPNGQTFFAPNRDEIMKFIKDFPVRKVNGIGKVTEQLLSSLGVQKCGDIYEMRAELMLLFSATSCSFFFRMCLGCSSNILEPDGERKSISTERTFSTISNRDELFAKLDELCHSLAADMKKQNVQGKTLTLKTKNVDFQLHTRSKTINVPMTNYQTIFPVAQELLKQEILNANNKLSLRLMGKYQ</sequence>
<evidence type="ECO:0000259" key="23">
    <source>
        <dbReference type="PROSITE" id="PS50173"/>
    </source>
</evidence>
<dbReference type="NCBIfam" id="NF002677">
    <property type="entry name" value="PRK02406.1"/>
    <property type="match status" value="1"/>
</dbReference>
<reference evidence="25" key="1">
    <citation type="journal article" date="2002" name="Science">
        <title>The draft genome of Ciona intestinalis: insights into chordate and vertebrate origins.</title>
        <authorList>
            <person name="Dehal P."/>
            <person name="Satou Y."/>
            <person name="Campbell R.K."/>
            <person name="Chapman J."/>
            <person name="Degnan B."/>
            <person name="De Tomaso A."/>
            <person name="Davidson B."/>
            <person name="Di Gregorio A."/>
            <person name="Gelpke M."/>
            <person name="Goodstein D.M."/>
            <person name="Harafuji N."/>
            <person name="Hastings K.E."/>
            <person name="Ho I."/>
            <person name="Hotta K."/>
            <person name="Huang W."/>
            <person name="Kawashima T."/>
            <person name="Lemaire P."/>
            <person name="Martinez D."/>
            <person name="Meinertzhagen I.A."/>
            <person name="Necula S."/>
            <person name="Nonaka M."/>
            <person name="Putnam N."/>
            <person name="Rash S."/>
            <person name="Saiga H."/>
            <person name="Satake M."/>
            <person name="Terry A."/>
            <person name="Yamada L."/>
            <person name="Wang H.G."/>
            <person name="Awazu S."/>
            <person name="Azumi K."/>
            <person name="Boore J."/>
            <person name="Branno M."/>
            <person name="Chin-Bow S."/>
            <person name="DeSantis R."/>
            <person name="Doyle S."/>
            <person name="Francino P."/>
            <person name="Keys D.N."/>
            <person name="Haga S."/>
            <person name="Hayashi H."/>
            <person name="Hino K."/>
            <person name="Imai K.S."/>
            <person name="Inaba K."/>
            <person name="Kano S."/>
            <person name="Kobayashi K."/>
            <person name="Kobayashi M."/>
            <person name="Lee B.I."/>
            <person name="Makabe K.W."/>
            <person name="Manohar C."/>
            <person name="Matassi G."/>
            <person name="Medina M."/>
            <person name="Mochizuki Y."/>
            <person name="Mount S."/>
            <person name="Morishita T."/>
            <person name="Miura S."/>
            <person name="Nakayama A."/>
            <person name="Nishizaka S."/>
            <person name="Nomoto H."/>
            <person name="Ohta F."/>
            <person name="Oishi K."/>
            <person name="Rigoutsos I."/>
            <person name="Sano M."/>
            <person name="Sasaki A."/>
            <person name="Sasakura Y."/>
            <person name="Shoguchi E."/>
            <person name="Shin-i T."/>
            <person name="Spagnuolo A."/>
            <person name="Stainier D."/>
            <person name="Suzuki M.M."/>
            <person name="Tassy O."/>
            <person name="Takatori N."/>
            <person name="Tokuoka M."/>
            <person name="Yagi K."/>
            <person name="Yoshizaki F."/>
            <person name="Wada S."/>
            <person name="Zhang C."/>
            <person name="Hyatt P.D."/>
            <person name="Larimer F."/>
            <person name="Detter C."/>
            <person name="Doggett N."/>
            <person name="Glavina T."/>
            <person name="Hawkins T."/>
            <person name="Richardson P."/>
            <person name="Lucas S."/>
            <person name="Kohara Y."/>
            <person name="Levine M."/>
            <person name="Satoh N."/>
            <person name="Rokhsar D.S."/>
        </authorList>
    </citation>
    <scope>NUCLEOTIDE SEQUENCE [LARGE SCALE GENOMIC DNA]</scope>
</reference>
<evidence type="ECO:0000256" key="6">
    <source>
        <dbReference type="ARBA" id="ARBA00022457"/>
    </source>
</evidence>
<keyword evidence="13" id="KW-0863">Zinc-finger</keyword>
<evidence type="ECO:0000256" key="12">
    <source>
        <dbReference type="ARBA" id="ARBA00022763"/>
    </source>
</evidence>
<dbReference type="GO" id="GO:0042276">
    <property type="term" value="P:error-prone translesion synthesis"/>
    <property type="evidence" value="ECO:0000318"/>
    <property type="project" value="GO_Central"/>
</dbReference>
<dbReference type="FunCoup" id="H2XZV8">
    <property type="interactions" value="242"/>
</dbReference>
<evidence type="ECO:0000256" key="7">
    <source>
        <dbReference type="ARBA" id="ARBA00022634"/>
    </source>
</evidence>
<dbReference type="InParanoid" id="H2XZV8"/>
<dbReference type="Proteomes" id="UP000008144">
    <property type="component" value="Unassembled WGS sequence"/>
</dbReference>
<evidence type="ECO:0000256" key="9">
    <source>
        <dbReference type="ARBA" id="ARBA00022695"/>
    </source>
</evidence>
<evidence type="ECO:0000256" key="8">
    <source>
        <dbReference type="ARBA" id="ARBA00022679"/>
    </source>
</evidence>
<dbReference type="FunFam" id="1.10.150.810:FF:000001">
    <property type="entry name" value="DNA polymerase kappa"/>
    <property type="match status" value="1"/>
</dbReference>
<keyword evidence="10" id="KW-0235">DNA replication</keyword>
<dbReference type="InterPro" id="IPR036775">
    <property type="entry name" value="DNA_pol_Y-fam_lit_finger_sf"/>
</dbReference>
<dbReference type="Pfam" id="PF00817">
    <property type="entry name" value="IMS"/>
    <property type="match status" value="1"/>
</dbReference>
<feature type="domain" description="UmuC" evidence="23">
    <location>
        <begin position="108"/>
        <end position="286"/>
    </location>
</feature>
<evidence type="ECO:0000256" key="22">
    <source>
        <dbReference type="SAM" id="MobiDB-lite"/>
    </source>
</evidence>
<name>H2XZV8_CIOIN</name>
<dbReference type="InterPro" id="IPR050116">
    <property type="entry name" value="DNA_polymerase-Y"/>
</dbReference>
<evidence type="ECO:0000313" key="24">
    <source>
        <dbReference type="Ensembl" id="ENSCINP00000035192.1"/>
    </source>
</evidence>
<dbReference type="PROSITE" id="PS50173">
    <property type="entry name" value="UMUC"/>
    <property type="match status" value="1"/>
</dbReference>
<comment type="catalytic activity">
    <reaction evidence="20">
        <text>DNA(n) + a 2'-deoxyribonucleoside 5'-triphosphate = DNA(n+1) + diphosphate</text>
        <dbReference type="Rhea" id="RHEA:22508"/>
        <dbReference type="Rhea" id="RHEA-COMP:17339"/>
        <dbReference type="Rhea" id="RHEA-COMP:17340"/>
        <dbReference type="ChEBI" id="CHEBI:33019"/>
        <dbReference type="ChEBI" id="CHEBI:61560"/>
        <dbReference type="ChEBI" id="CHEBI:173112"/>
        <dbReference type="EC" id="2.7.7.7"/>
    </reaction>
</comment>
<evidence type="ECO:0000256" key="5">
    <source>
        <dbReference type="ARBA" id="ARBA00016178"/>
    </source>
</evidence>
<evidence type="ECO:0000256" key="19">
    <source>
        <dbReference type="ARBA" id="ARBA00023242"/>
    </source>
</evidence>
<dbReference type="GO" id="GO:0003887">
    <property type="term" value="F:DNA-directed DNA polymerase activity"/>
    <property type="evidence" value="ECO:0000318"/>
    <property type="project" value="GO_Central"/>
</dbReference>
<evidence type="ECO:0000256" key="1">
    <source>
        <dbReference type="ARBA" id="ARBA00001946"/>
    </source>
</evidence>
<evidence type="ECO:0000256" key="13">
    <source>
        <dbReference type="ARBA" id="ARBA00022771"/>
    </source>
</evidence>
<dbReference type="AlphaFoldDB" id="H2XZV8"/>
<evidence type="ECO:0000313" key="25">
    <source>
        <dbReference type="Proteomes" id="UP000008144"/>
    </source>
</evidence>
<evidence type="ECO:0000256" key="21">
    <source>
        <dbReference type="SAM" id="Coils"/>
    </source>
</evidence>
<dbReference type="OMA" id="YFYWIAR"/>
<feature type="coiled-coil region" evidence="21">
    <location>
        <begin position="55"/>
        <end position="82"/>
    </location>
</feature>
<protein>
    <recommendedName>
        <fullName evidence="5">DNA polymerase kappa</fullName>
        <ecNumber evidence="4">2.7.7.7</ecNumber>
    </recommendedName>
</protein>
<dbReference type="FunFam" id="3.40.1170.60:FF:000002">
    <property type="entry name" value="Polymerase (DNA directed) kappa"/>
    <property type="match status" value="1"/>
</dbReference>
<dbReference type="GO" id="GO:0006260">
    <property type="term" value="P:DNA replication"/>
    <property type="evidence" value="ECO:0007669"/>
    <property type="project" value="UniProtKB-KW"/>
</dbReference>
<keyword evidence="15" id="KW-0460">Magnesium</keyword>
<dbReference type="Pfam" id="PF11799">
    <property type="entry name" value="IMS_C"/>
    <property type="match status" value="1"/>
</dbReference>
<reference evidence="24" key="2">
    <citation type="submission" date="2025-08" db="UniProtKB">
        <authorList>
            <consortium name="Ensembl"/>
        </authorList>
    </citation>
    <scope>IDENTIFICATION</scope>
</reference>
<dbReference type="GeneTree" id="ENSGT00940000156667"/>
<dbReference type="InterPro" id="IPR017961">
    <property type="entry name" value="DNA_pol_Y-fam_little_finger"/>
</dbReference>
<dbReference type="GO" id="GO:0008270">
    <property type="term" value="F:zinc ion binding"/>
    <property type="evidence" value="ECO:0007669"/>
    <property type="project" value="UniProtKB-KW"/>
</dbReference>
<dbReference type="GO" id="GO:0003684">
    <property type="term" value="F:damaged DNA binding"/>
    <property type="evidence" value="ECO:0007669"/>
    <property type="project" value="InterPro"/>
</dbReference>
<dbReference type="Ensembl" id="ENSCINT00000035969.1">
    <property type="protein sequence ID" value="ENSCINP00000035192.1"/>
    <property type="gene ID" value="ENSCING00000018107.1"/>
</dbReference>
<comment type="cofactor">
    <cofactor evidence="1">
        <name>Mg(2+)</name>
        <dbReference type="ChEBI" id="CHEBI:18420"/>
    </cofactor>
</comment>
<keyword evidence="11" id="KW-0479">Metal-binding</keyword>
<evidence type="ECO:0000256" key="3">
    <source>
        <dbReference type="ARBA" id="ARBA00010945"/>
    </source>
</evidence>
<dbReference type="GO" id="GO:0006281">
    <property type="term" value="P:DNA repair"/>
    <property type="evidence" value="ECO:0007669"/>
    <property type="project" value="UniProtKB-KW"/>
</dbReference>
<evidence type="ECO:0000256" key="11">
    <source>
        <dbReference type="ARBA" id="ARBA00022723"/>
    </source>
</evidence>
<comment type="similarity">
    <text evidence="3">Belongs to the DNA polymerase type-Y family.</text>
</comment>
<evidence type="ECO:0000256" key="10">
    <source>
        <dbReference type="ARBA" id="ARBA00022705"/>
    </source>
</evidence>
<gene>
    <name evidence="24" type="primary">LOC100179616</name>
</gene>
<keyword evidence="12" id="KW-0227">DNA damage</keyword>
<dbReference type="SUPFAM" id="SSF100879">
    <property type="entry name" value="Lesion bypass DNA polymerase (Y-family), little finger domain"/>
    <property type="match status" value="1"/>
</dbReference>
<keyword evidence="19" id="KW-0539">Nucleus</keyword>
<evidence type="ECO:0000256" key="4">
    <source>
        <dbReference type="ARBA" id="ARBA00012417"/>
    </source>
</evidence>
<dbReference type="STRING" id="7719.ENSCINP00000035192"/>
<organism evidence="24 25">
    <name type="scientific">Ciona intestinalis</name>
    <name type="common">Transparent sea squirt</name>
    <name type="synonym">Ascidia intestinalis</name>
    <dbReference type="NCBI Taxonomy" id="7719"/>
    <lineage>
        <taxon>Eukaryota</taxon>
        <taxon>Metazoa</taxon>
        <taxon>Chordata</taxon>
        <taxon>Tunicata</taxon>
        <taxon>Ascidiacea</taxon>
        <taxon>Phlebobranchia</taxon>
        <taxon>Cionidae</taxon>
        <taxon>Ciona</taxon>
    </lineage>
</organism>
<dbReference type="FunFam" id="3.30.1490.100:FF:000004">
    <property type="entry name" value="DNA polymerase IV"/>
    <property type="match status" value="1"/>
</dbReference>
<keyword evidence="6" id="KW-0515">Mutator protein</keyword>
<dbReference type="HOGENOM" id="CLU_012348_11_4_1"/>
<dbReference type="Gene3D" id="3.40.1170.60">
    <property type="match status" value="1"/>
</dbReference>
<evidence type="ECO:0000256" key="15">
    <source>
        <dbReference type="ARBA" id="ARBA00022842"/>
    </source>
</evidence>
<keyword evidence="9" id="KW-0548">Nucleotidyltransferase</keyword>
<keyword evidence="18" id="KW-0234">DNA repair</keyword>
<dbReference type="PANTHER" id="PTHR11076">
    <property type="entry name" value="DNA REPAIR POLYMERASE UMUC / TRANSFERASE FAMILY MEMBER"/>
    <property type="match status" value="1"/>
</dbReference>
<keyword evidence="25" id="KW-1185">Reference proteome</keyword>
<accession>H2XZV8</accession>
<dbReference type="Gene3D" id="3.30.1490.100">
    <property type="entry name" value="DNA polymerase, Y-family, little finger domain"/>
    <property type="match status" value="1"/>
</dbReference>
<dbReference type="InterPro" id="IPR022880">
    <property type="entry name" value="DNApol_IV"/>
</dbReference>
<evidence type="ECO:0000256" key="20">
    <source>
        <dbReference type="ARBA" id="ARBA00049244"/>
    </source>
</evidence>
<evidence type="ECO:0000256" key="18">
    <source>
        <dbReference type="ARBA" id="ARBA00023204"/>
    </source>
</evidence>
<dbReference type="CDD" id="cd03586">
    <property type="entry name" value="PolY_Pol_IV_kappa"/>
    <property type="match status" value="1"/>
</dbReference>
<keyword evidence="17" id="KW-0238">DNA-binding</keyword>
<keyword evidence="16" id="KW-0239">DNA-directed DNA polymerase</keyword>
<keyword evidence="7" id="KW-0237">DNA synthesis</keyword>
<evidence type="ECO:0000256" key="17">
    <source>
        <dbReference type="ARBA" id="ARBA00023125"/>
    </source>
</evidence>
<dbReference type="InterPro" id="IPR001126">
    <property type="entry name" value="UmuC"/>
</dbReference>
<dbReference type="InterPro" id="IPR043502">
    <property type="entry name" value="DNA/RNA_pol_sf"/>
</dbReference>
<dbReference type="Gene3D" id="1.10.150.810">
    <property type="match status" value="2"/>
</dbReference>
<dbReference type="InterPro" id="IPR024728">
    <property type="entry name" value="PolY_HhH_motif"/>
</dbReference>
<dbReference type="Pfam" id="PF11798">
    <property type="entry name" value="IMS_HHH"/>
    <property type="match status" value="1"/>
</dbReference>
<dbReference type="FunFam" id="1.10.150.810:FF:000005">
    <property type="entry name" value="DNA polymerase kappa-like"/>
    <property type="match status" value="1"/>
</dbReference>
<dbReference type="Gene3D" id="3.30.70.270">
    <property type="match status" value="2"/>
</dbReference>
<evidence type="ECO:0000256" key="14">
    <source>
        <dbReference type="ARBA" id="ARBA00022833"/>
    </source>
</evidence>
<keyword evidence="14" id="KW-0862">Zinc</keyword>
<reference evidence="24" key="3">
    <citation type="submission" date="2025-09" db="UniProtKB">
        <authorList>
            <consortium name="Ensembl"/>
        </authorList>
    </citation>
    <scope>IDENTIFICATION</scope>
</reference>
<comment type="subcellular location">
    <subcellularLocation>
        <location evidence="2">Nucleus</location>
    </subcellularLocation>
</comment>
<dbReference type="GO" id="GO:0005634">
    <property type="term" value="C:nucleus"/>
    <property type="evidence" value="ECO:0000318"/>
    <property type="project" value="GO_Central"/>
</dbReference>
<dbReference type="InterPro" id="IPR043128">
    <property type="entry name" value="Rev_trsase/Diguanyl_cyclase"/>
</dbReference>
<proteinExistence type="inferred from homology"/>
<keyword evidence="8" id="KW-0808">Transferase</keyword>
<dbReference type="EC" id="2.7.7.7" evidence="4"/>
<evidence type="ECO:0000256" key="16">
    <source>
        <dbReference type="ARBA" id="ARBA00022932"/>
    </source>
</evidence>
<feature type="region of interest" description="Disordered" evidence="22">
    <location>
        <begin position="1"/>
        <end position="21"/>
    </location>
</feature>
<dbReference type="SUPFAM" id="SSF56672">
    <property type="entry name" value="DNA/RNA polymerases"/>
    <property type="match status" value="1"/>
</dbReference>
<keyword evidence="21" id="KW-0175">Coiled coil</keyword>